<dbReference type="AlphaFoldDB" id="A0A1T1AXW8"/>
<comment type="caution">
    <text evidence="1">The sequence shown here is derived from an EMBL/GenBank/DDBJ whole genome shotgun (WGS) entry which is preliminary data.</text>
</comment>
<dbReference type="EMBL" id="MTJN01000002">
    <property type="protein sequence ID" value="OOV08962.1"/>
    <property type="molecule type" value="Genomic_DNA"/>
</dbReference>
<accession>A0A1T1AXW8</accession>
<evidence type="ECO:0000313" key="1">
    <source>
        <dbReference type="EMBL" id="OOV08962.1"/>
    </source>
</evidence>
<keyword evidence="2" id="KW-1185">Reference proteome</keyword>
<reference evidence="1 2" key="1">
    <citation type="submission" date="2017-01" db="EMBL/GenBank/DDBJ databases">
        <title>Genome sequencing of Rhodoferax fermentans JCM 7819.</title>
        <authorList>
            <person name="Kim Y.J."/>
            <person name="Farh M.E.-A."/>
            <person name="Yang D.-C."/>
        </authorList>
    </citation>
    <scope>NUCLEOTIDE SEQUENCE [LARGE SCALE GENOMIC DNA]</scope>
    <source>
        <strain evidence="1 2">JCM 7819</strain>
    </source>
</reference>
<dbReference type="Proteomes" id="UP000190750">
    <property type="component" value="Unassembled WGS sequence"/>
</dbReference>
<sequence length="287" mass="32156">MRIEFARGEGDPTRVFRSMAGLIDAFQRLDGHLAPMLGASVRTSLVLQDIEAASLKSRLRTVIDAIPDEPLQQGDIKKLIGHFLLKGKHTILDWCGERNEISDREDVKRLEADLTKLAHDTDIKLLPAYAQIDTPSLLSDISAVNDAMVPLEKRDRATFASLEGRSSFNPDLVVSGEVIREIVTRERLENTGERILKVKKPDYLGTSKWTFKYGTLTIEAKICDEYWLDNFQKGLVELGPGDSLRVTLYEEVSYGYDNEVVHTEYEVRKVDVVVRGPKGNQIGLIGG</sequence>
<name>A0A1T1AXW8_RHOFE</name>
<gene>
    <name evidence="1" type="ORF">RF819_07490</name>
</gene>
<proteinExistence type="predicted"/>
<organism evidence="1 2">
    <name type="scientific">Rhodoferax fermentans</name>
    <dbReference type="NCBI Taxonomy" id="28066"/>
    <lineage>
        <taxon>Bacteria</taxon>
        <taxon>Pseudomonadati</taxon>
        <taxon>Pseudomonadota</taxon>
        <taxon>Betaproteobacteria</taxon>
        <taxon>Burkholderiales</taxon>
        <taxon>Comamonadaceae</taxon>
        <taxon>Rhodoferax</taxon>
    </lineage>
</organism>
<evidence type="ECO:0000313" key="2">
    <source>
        <dbReference type="Proteomes" id="UP000190750"/>
    </source>
</evidence>
<protein>
    <submittedName>
        <fullName evidence="1">Uncharacterized protein</fullName>
    </submittedName>
</protein>